<proteinExistence type="inferred from homology"/>
<dbReference type="GO" id="GO:0006398">
    <property type="term" value="P:mRNA 3'-end processing by stem-loop binding and cleavage"/>
    <property type="evidence" value="ECO:0007669"/>
    <property type="project" value="InterPro"/>
</dbReference>
<keyword evidence="1" id="KW-0507">mRNA processing</keyword>
<dbReference type="InterPro" id="IPR027075">
    <property type="entry name" value="CPSF2"/>
</dbReference>
<gene>
    <name evidence="4" type="ORF">PSON_ATCC_30995.1.T0500123</name>
</gene>
<comment type="caution">
    <text evidence="4">The sequence shown here is derived from an EMBL/GenBank/DDBJ whole genome shotgun (WGS) entry which is preliminary data.</text>
</comment>
<sequence>MKVEVFSVQTISENGALCLLLIIEQKNHKIQIMLDCGLNQRLECNHLKHYMNKIQKSKLVLLSQPSIEYAGGIPLISEFQIKTLSTSPIIEFGVRNLIDQMIHLQQAFLNKEVIEDDFKQEWKRLLDSADDAYRQIRPIKFGQNETMMFENGLFQVNVCPIRAGKVIGACAWKIQVNTLNIIYITDYNMMKELHIDSLNIERLLIKNQKQSFLHREIIDLLILENYPKEIIQSTSNQQITSSQYFIKTKMEEELSVYHKKQQGQLIFAFYPNERILEGIKSLHQIFKENEKYVGMKWDINVLYLDLVEKARAFGEFLCWDNIQSLNYDNQSKIKSQIILTSYNNLFSGPFYQENLLTDPNNTIIIFDKPPCLINENMGKIRKNFELNLQVKESYSINLNYIRKLLLKTTEKENKLISNAPSTTQIPGSSTDLLETQSVDIGNQKTDDQFSVLSEQRPNLEPLYDKNLYKQHNQLYFIDTEIKEQIQFTTTQLDKPLRQMQQLHQRDDYGSEIPKHIKLMKTKRRQQIETQTQQMEEEQDAENEKQKLQEATFALPNINKIQNSKILTVQAMVSVKQMSQNIRNAQMLLEYLNPQNLLILNQSTKPRQSGIQLAIAKQSQAQSLIQLNDGQNLPFVEMSEKQIEIRSAIQVKGKLEIKIFRNTQTMSQILKLVATQNKKPICHQNIQLLTLYEELKRRGDINLELGFCQISLNNGQVIVSKTKQGFKVEGYFSNLYKEVREMIKTLNI</sequence>
<dbReference type="EMBL" id="CAJJDN010000050">
    <property type="protein sequence ID" value="CAD8086655.1"/>
    <property type="molecule type" value="Genomic_DNA"/>
</dbReference>
<evidence type="ECO:0000313" key="4">
    <source>
        <dbReference type="EMBL" id="CAD8086655.1"/>
    </source>
</evidence>
<evidence type="ECO:0000259" key="3">
    <source>
        <dbReference type="Pfam" id="PF16661"/>
    </source>
</evidence>
<feature type="domain" description="Metallo-beta-lactamase" evidence="3">
    <location>
        <begin position="29"/>
        <end position="202"/>
    </location>
</feature>
<organism evidence="4 5">
    <name type="scientific">Paramecium sonneborni</name>
    <dbReference type="NCBI Taxonomy" id="65129"/>
    <lineage>
        <taxon>Eukaryota</taxon>
        <taxon>Sar</taxon>
        <taxon>Alveolata</taxon>
        <taxon>Ciliophora</taxon>
        <taxon>Intramacronucleata</taxon>
        <taxon>Oligohymenophorea</taxon>
        <taxon>Peniculida</taxon>
        <taxon>Parameciidae</taxon>
        <taxon>Paramecium</taxon>
    </lineage>
</organism>
<feature type="region of interest" description="Disordered" evidence="2">
    <location>
        <begin position="521"/>
        <end position="544"/>
    </location>
</feature>
<keyword evidence="5" id="KW-1185">Reference proteome</keyword>
<dbReference type="GO" id="GO:0003723">
    <property type="term" value="F:RNA binding"/>
    <property type="evidence" value="ECO:0007669"/>
    <property type="project" value="UniProtKB-KW"/>
</dbReference>
<dbReference type="OrthoDB" id="289233at2759"/>
<reference evidence="4" key="1">
    <citation type="submission" date="2021-01" db="EMBL/GenBank/DDBJ databases">
        <authorList>
            <consortium name="Genoscope - CEA"/>
            <person name="William W."/>
        </authorList>
    </citation>
    <scope>NUCLEOTIDE SEQUENCE</scope>
</reference>
<dbReference type="GO" id="GO:0005847">
    <property type="term" value="C:mRNA cleavage and polyadenylation specificity factor complex"/>
    <property type="evidence" value="ECO:0007669"/>
    <property type="project" value="InterPro"/>
</dbReference>
<comment type="similarity">
    <text evidence="1">Belongs to the metallo-beta-lactamase superfamily. RNA-metabolizing metallo-beta-lactamase-like family. CPSF2/YSH1 subfamily.</text>
</comment>
<dbReference type="PANTHER" id="PTHR45922">
    <property type="entry name" value="CLEAVAGE AND POLYADENYLATION SPECIFICITY FACTOR SUBUNIT 2"/>
    <property type="match status" value="1"/>
</dbReference>
<evidence type="ECO:0000256" key="1">
    <source>
        <dbReference type="RuleBase" id="RU365006"/>
    </source>
</evidence>
<dbReference type="PANTHER" id="PTHR45922:SF1">
    <property type="entry name" value="CLEAVAGE AND POLYADENYLATION SPECIFICITY FACTOR SUBUNIT 2"/>
    <property type="match status" value="1"/>
</dbReference>
<comment type="subcellular location">
    <subcellularLocation>
        <location evidence="1">Nucleus</location>
    </subcellularLocation>
</comment>
<name>A0A8S1NC93_9CILI</name>
<dbReference type="AlphaFoldDB" id="A0A8S1NC93"/>
<dbReference type="Pfam" id="PF16661">
    <property type="entry name" value="Lactamase_B_6"/>
    <property type="match status" value="1"/>
</dbReference>
<dbReference type="Proteomes" id="UP000692954">
    <property type="component" value="Unassembled WGS sequence"/>
</dbReference>
<keyword evidence="1" id="KW-0694">RNA-binding</keyword>
<accession>A0A8S1NC93</accession>
<evidence type="ECO:0000313" key="5">
    <source>
        <dbReference type="Proteomes" id="UP000692954"/>
    </source>
</evidence>
<protein>
    <recommendedName>
        <fullName evidence="1">Cleavage and polyadenylation specificity factor subunit 2</fullName>
    </recommendedName>
    <alternativeName>
        <fullName evidence="1">Cleavage and polyadenylation specificity factor 100 kDa subunit</fullName>
    </alternativeName>
</protein>
<keyword evidence="1" id="KW-0539">Nucleus</keyword>
<evidence type="ECO:0000256" key="2">
    <source>
        <dbReference type="SAM" id="MobiDB-lite"/>
    </source>
</evidence>
<dbReference type="InterPro" id="IPR001279">
    <property type="entry name" value="Metallo-B-lactamas"/>
</dbReference>